<dbReference type="Gene3D" id="3.30.70.240">
    <property type="match status" value="1"/>
</dbReference>
<proteinExistence type="predicted"/>
<dbReference type="Pfam" id="PF09707">
    <property type="entry name" value="Cas_Cas2CT1978"/>
    <property type="match status" value="1"/>
</dbReference>
<dbReference type="InterPro" id="IPR010152">
    <property type="entry name" value="CRISPR-assoc_prot_Cas2_sub"/>
</dbReference>
<dbReference type="EMBL" id="BPRA01000033">
    <property type="protein sequence ID" value="GJE57839.1"/>
    <property type="molecule type" value="Genomic_DNA"/>
</dbReference>
<reference evidence="1" key="2">
    <citation type="submission" date="2021-08" db="EMBL/GenBank/DDBJ databases">
        <authorList>
            <person name="Tani A."/>
            <person name="Ola A."/>
            <person name="Ogura Y."/>
            <person name="Katsura K."/>
            <person name="Hayashi T."/>
        </authorList>
    </citation>
    <scope>NUCLEOTIDE SEQUENCE</scope>
    <source>
        <strain evidence="1">DSM 23674</strain>
    </source>
</reference>
<sequence length="105" mass="11478">MPLCVVVTRDVETRYRGFLGSAMLELAPGVYAHPRMTAGVRDRLWNVLRDWHGELARGSLVMCFAATSAAGAMGLRTLGEPPKTVVEHEGVLLVRRVLTTTSKTV</sequence>
<accession>A0ABQ4TR59</accession>
<comment type="caution">
    <text evidence="1">The sequence shown here is derived from an EMBL/GenBank/DDBJ whole genome shotgun (WGS) entry which is preliminary data.</text>
</comment>
<dbReference type="NCBIfam" id="TIGR01873">
    <property type="entry name" value="cas_CT1978"/>
    <property type="match status" value="1"/>
</dbReference>
<keyword evidence="2" id="KW-1185">Reference proteome</keyword>
<organism evidence="1 2">
    <name type="scientific">Methylobacterium thuringiense</name>
    <dbReference type="NCBI Taxonomy" id="1003091"/>
    <lineage>
        <taxon>Bacteria</taxon>
        <taxon>Pseudomonadati</taxon>
        <taxon>Pseudomonadota</taxon>
        <taxon>Alphaproteobacteria</taxon>
        <taxon>Hyphomicrobiales</taxon>
        <taxon>Methylobacteriaceae</taxon>
        <taxon>Methylobacterium</taxon>
    </lineage>
</organism>
<evidence type="ECO:0000313" key="1">
    <source>
        <dbReference type="EMBL" id="GJE57839.1"/>
    </source>
</evidence>
<protein>
    <submittedName>
        <fullName evidence="1">Uncharacterized protein</fullName>
    </submittedName>
</protein>
<dbReference type="Proteomes" id="UP001055101">
    <property type="component" value="Unassembled WGS sequence"/>
</dbReference>
<evidence type="ECO:0000313" key="2">
    <source>
        <dbReference type="Proteomes" id="UP001055101"/>
    </source>
</evidence>
<gene>
    <name evidence="1" type="ORF">EKPJFOCH_4361</name>
</gene>
<name>A0ABQ4TR59_9HYPH</name>
<reference evidence="1" key="1">
    <citation type="journal article" date="2021" name="Front. Microbiol.">
        <title>Comprehensive Comparative Genomics and Phenotyping of Methylobacterium Species.</title>
        <authorList>
            <person name="Alessa O."/>
            <person name="Ogura Y."/>
            <person name="Fujitani Y."/>
            <person name="Takami H."/>
            <person name="Hayashi T."/>
            <person name="Sahin N."/>
            <person name="Tani A."/>
        </authorList>
    </citation>
    <scope>NUCLEOTIDE SEQUENCE</scope>
    <source>
        <strain evidence="1">DSM 23674</strain>
    </source>
</reference>